<evidence type="ECO:0000259" key="1">
    <source>
        <dbReference type="Pfam" id="PF14214"/>
    </source>
</evidence>
<evidence type="ECO:0000313" key="2">
    <source>
        <dbReference type="EMBL" id="GFS36770.1"/>
    </source>
</evidence>
<reference evidence="3" key="1">
    <citation type="submission" date="2019-07" db="EMBL/GenBank/DDBJ databases">
        <title>De Novo Assembly of kiwifruit Actinidia rufa.</title>
        <authorList>
            <person name="Sugita-Konishi S."/>
            <person name="Sato K."/>
            <person name="Mori E."/>
            <person name="Abe Y."/>
            <person name="Kisaki G."/>
            <person name="Hamano K."/>
            <person name="Suezawa K."/>
            <person name="Otani M."/>
            <person name="Fukuda T."/>
            <person name="Manabe T."/>
            <person name="Gomi K."/>
            <person name="Tabuchi M."/>
            <person name="Akimitsu K."/>
            <person name="Kataoka I."/>
        </authorList>
    </citation>
    <scope>NUCLEOTIDE SEQUENCE [LARGE SCALE GENOMIC DNA]</scope>
    <source>
        <strain evidence="3">cv. Fuchu</strain>
    </source>
</reference>
<dbReference type="PANTHER" id="PTHR45786:SF74">
    <property type="entry name" value="ATP-DEPENDENT DNA HELICASE"/>
    <property type="match status" value="1"/>
</dbReference>
<dbReference type="Pfam" id="PF14214">
    <property type="entry name" value="Helitron_like_N"/>
    <property type="match status" value="1"/>
</dbReference>
<dbReference type="OrthoDB" id="1728974at2759"/>
<accession>A0A7J0DJW5</accession>
<dbReference type="EMBL" id="BJWL01000263">
    <property type="protein sequence ID" value="GFS36770.1"/>
    <property type="molecule type" value="Genomic_DNA"/>
</dbReference>
<dbReference type="AlphaFoldDB" id="A0A7J0DJW5"/>
<name>A0A7J0DJW5_9ERIC</name>
<protein>
    <recommendedName>
        <fullName evidence="1">Helitron helicase-like domain-containing protein</fullName>
    </recommendedName>
</protein>
<organism evidence="2 3">
    <name type="scientific">Actinidia rufa</name>
    <dbReference type="NCBI Taxonomy" id="165716"/>
    <lineage>
        <taxon>Eukaryota</taxon>
        <taxon>Viridiplantae</taxon>
        <taxon>Streptophyta</taxon>
        <taxon>Embryophyta</taxon>
        <taxon>Tracheophyta</taxon>
        <taxon>Spermatophyta</taxon>
        <taxon>Magnoliopsida</taxon>
        <taxon>eudicotyledons</taxon>
        <taxon>Gunneridae</taxon>
        <taxon>Pentapetalae</taxon>
        <taxon>asterids</taxon>
        <taxon>Ericales</taxon>
        <taxon>Actinidiaceae</taxon>
        <taxon>Actinidia</taxon>
    </lineage>
</organism>
<gene>
    <name evidence="2" type="ORF">Acr_00g0047940</name>
</gene>
<proteinExistence type="predicted"/>
<keyword evidence="3" id="KW-1185">Reference proteome</keyword>
<dbReference type="PANTHER" id="PTHR45786">
    <property type="entry name" value="DNA BINDING PROTEIN-LIKE"/>
    <property type="match status" value="1"/>
</dbReference>
<sequence length="559" mass="63787">MDSVVSHPKTLNHVDLHAMPPPQNLGEAFLAIDVNKVITRQAELPLDWSYLCRAQLHPQNKIGAKMDSRLLAGRGPTSFTIHGELRHRTGALLPQPSHEGIYAQLYIYDPDSALNIRNRRNPHLRRDILQTVQDTLLYAATDRRRYNLPTSDEIGVILPGDGSKVNGMRDIVLHLRGNNELMRISECHPAYLPLHYVLLFPHGELGWEPQLKQWDALRGQPANERLTQLQFYSYRLFERSTEYSIILRVRKLFQEFLVDAWAATEQNRLNYNRLNKGRLRTELYKGLTDIGADGADKIQTCAQVDMVVSVEFPSPEDDPILFETVKSVMVHGPCGARNSNAPCLDSNGRCTKRYPRAFAEGITMDQDRYPIYHRRNNGKVYTVKGQDVDNRDVVPYNAYLSKMFNCHINVEVCAGIRCVKYIHKYIYKGYNCTTMVLGGVDEIQQYIDSRYIGAPKAARAGGKMSTLTGYFACCASNEAARAFTYQEFPQHFAWQKTQKIWTPRQRGYAIGRMYFAAPNSACVAMGLLEDDEEWMQCLQEASIMNTGYQLRRLFSVILT</sequence>
<evidence type="ECO:0000313" key="3">
    <source>
        <dbReference type="Proteomes" id="UP000585474"/>
    </source>
</evidence>
<dbReference type="Proteomes" id="UP000585474">
    <property type="component" value="Unassembled WGS sequence"/>
</dbReference>
<feature type="domain" description="Helitron helicase-like" evidence="1">
    <location>
        <begin position="231"/>
        <end position="307"/>
    </location>
</feature>
<dbReference type="InterPro" id="IPR025476">
    <property type="entry name" value="Helitron_helicase-like"/>
</dbReference>
<comment type="caution">
    <text evidence="2">The sequence shown here is derived from an EMBL/GenBank/DDBJ whole genome shotgun (WGS) entry which is preliminary data.</text>
</comment>